<dbReference type="InterPro" id="IPR047048">
    <property type="entry name" value="TlyA"/>
</dbReference>
<keyword evidence="1 3" id="KW-0694">RNA-binding</keyword>
<dbReference type="GO" id="GO:0032259">
    <property type="term" value="P:methylation"/>
    <property type="evidence" value="ECO:0007669"/>
    <property type="project" value="InterPro"/>
</dbReference>
<protein>
    <recommendedName>
        <fullName evidence="6">RNA-binding S4 domain-containing protein</fullName>
    </recommendedName>
</protein>
<dbReference type="Proteomes" id="UP001271789">
    <property type="component" value="Unassembled WGS sequence"/>
</dbReference>
<evidence type="ECO:0000256" key="5">
    <source>
        <dbReference type="SAM" id="Phobius"/>
    </source>
</evidence>
<evidence type="ECO:0000259" key="6">
    <source>
        <dbReference type="SMART" id="SM00363"/>
    </source>
</evidence>
<dbReference type="InterPro" id="IPR036986">
    <property type="entry name" value="S4_RNA-bd_sf"/>
</dbReference>
<dbReference type="GO" id="GO:0003723">
    <property type="term" value="F:RNA binding"/>
    <property type="evidence" value="ECO:0007669"/>
    <property type="project" value="UniProtKB-KW"/>
</dbReference>
<dbReference type="SUPFAM" id="SSF55174">
    <property type="entry name" value="Alpha-L RNA-binding motif"/>
    <property type="match status" value="1"/>
</dbReference>
<keyword evidence="5" id="KW-0472">Membrane</keyword>
<dbReference type="InterPro" id="IPR029063">
    <property type="entry name" value="SAM-dependent_MTases_sf"/>
</dbReference>
<evidence type="ECO:0000256" key="1">
    <source>
        <dbReference type="ARBA" id="ARBA00022884"/>
    </source>
</evidence>
<evidence type="ECO:0000256" key="4">
    <source>
        <dbReference type="SAM" id="MobiDB-lite"/>
    </source>
</evidence>
<comment type="caution">
    <text evidence="7">The sequence shown here is derived from an EMBL/GenBank/DDBJ whole genome shotgun (WGS) entry which is preliminary data.</text>
</comment>
<feature type="region of interest" description="Disordered" evidence="4">
    <location>
        <begin position="290"/>
        <end position="377"/>
    </location>
</feature>
<dbReference type="EMBL" id="JAWDKD010000009">
    <property type="protein sequence ID" value="MDV0446643.1"/>
    <property type="molecule type" value="Genomic_DNA"/>
</dbReference>
<dbReference type="Gene3D" id="3.40.50.150">
    <property type="entry name" value="Vaccinia Virus protein VP39"/>
    <property type="match status" value="1"/>
</dbReference>
<evidence type="ECO:0000313" key="8">
    <source>
        <dbReference type="Proteomes" id="UP001271789"/>
    </source>
</evidence>
<dbReference type="CDD" id="cd00165">
    <property type="entry name" value="S4"/>
    <property type="match status" value="1"/>
</dbReference>
<keyword evidence="5" id="KW-1133">Transmembrane helix</keyword>
<dbReference type="Gene3D" id="3.10.290.10">
    <property type="entry name" value="RNA-binding S4 domain"/>
    <property type="match status" value="1"/>
</dbReference>
<gene>
    <name evidence="7" type="ORF">MsAg5_04920</name>
</gene>
<dbReference type="SUPFAM" id="SSF53335">
    <property type="entry name" value="S-adenosyl-L-methionine-dependent methyltransferases"/>
    <property type="match status" value="1"/>
</dbReference>
<dbReference type="AlphaFoldDB" id="A0AAE4MK61"/>
<accession>A0AAE4MK61</accession>
<evidence type="ECO:0000313" key="7">
    <source>
        <dbReference type="EMBL" id="MDV0446643.1"/>
    </source>
</evidence>
<feature type="transmembrane region" description="Helical" evidence="5">
    <location>
        <begin position="12"/>
        <end position="32"/>
    </location>
</feature>
<comment type="similarity">
    <text evidence="2">Belongs to the TlyA family.</text>
</comment>
<dbReference type="Pfam" id="PF01728">
    <property type="entry name" value="FtsJ"/>
    <property type="match status" value="1"/>
</dbReference>
<keyword evidence="5" id="KW-0812">Transmembrane</keyword>
<name>A0AAE4MK61_9EURY</name>
<dbReference type="Pfam" id="PF01479">
    <property type="entry name" value="S4"/>
    <property type="match status" value="1"/>
</dbReference>
<dbReference type="SMART" id="SM00363">
    <property type="entry name" value="S4"/>
    <property type="match status" value="1"/>
</dbReference>
<feature type="compositionally biased region" description="Acidic residues" evidence="4">
    <location>
        <begin position="296"/>
        <end position="306"/>
    </location>
</feature>
<feature type="compositionally biased region" description="Acidic residues" evidence="4">
    <location>
        <begin position="321"/>
        <end position="377"/>
    </location>
</feature>
<dbReference type="PANTHER" id="PTHR32319:SF0">
    <property type="entry name" value="BACTERIAL HEMOLYSIN-LIKE PROTEIN"/>
    <property type="match status" value="1"/>
</dbReference>
<dbReference type="InterPro" id="IPR002877">
    <property type="entry name" value="RNA_MeTrfase_FtsJ_dom"/>
</dbReference>
<reference evidence="7" key="1">
    <citation type="submission" date="2023-06" db="EMBL/GenBank/DDBJ databases">
        <title>Genome sequence of Methanosarcinaceae archaeon Ag5.</title>
        <authorList>
            <person name="Protasov E."/>
            <person name="Platt K."/>
            <person name="Poehlein A."/>
            <person name="Daniel R."/>
            <person name="Brune A."/>
        </authorList>
    </citation>
    <scope>NUCLEOTIDE SEQUENCE</scope>
    <source>
        <strain evidence="7">Ag5</strain>
    </source>
</reference>
<feature type="domain" description="RNA-binding S4" evidence="6">
    <location>
        <begin position="59"/>
        <end position="125"/>
    </location>
</feature>
<sequence length="377" mass="41981">MDDRFLKYIRSVLIKIPFPTQYSLIFVFHLIIVSRLPSVCLPFVTSLSIYRIGMVFELMRLDSYLVEMGFFKSRGRAKSAVEGGKVTVNGNVCVKASKNITTEDKIDVEEGLDMPKGYFKLKAIQELTTILSPGDYVLDLGSSAGGFMLCALEFIGPSGHIQGIEFSKDFRTELGKIAFEHKNAEIMFADVFTVSVDKIATDKNSKDKKFDVLLSDMTLEPKDSLLALSRMCVLLKDGGWLLQVIKIPKNRFKKSIVKKIESFGFTVSDVLEPQTQEVYIVAQKTGNPVIGGGADGDFEDNDSDSEFDSKNDVESIAGESENIESEFDDDDGDYEYDDEVDTSTDFVDITDMDFGEDDDDDDFEDGDGDSESEADQK</sequence>
<keyword evidence="8" id="KW-1185">Reference proteome</keyword>
<organism evidence="7 8">
    <name type="scientific">Methanolapillus africanus</name>
    <dbReference type="NCBI Taxonomy" id="3028297"/>
    <lineage>
        <taxon>Archaea</taxon>
        <taxon>Methanobacteriati</taxon>
        <taxon>Methanobacteriota</taxon>
        <taxon>Stenosarchaea group</taxon>
        <taxon>Methanomicrobia</taxon>
        <taxon>Methanosarcinales</taxon>
        <taxon>Methanosarcinaceae</taxon>
        <taxon>Methanolapillus</taxon>
    </lineage>
</organism>
<dbReference type="PANTHER" id="PTHR32319">
    <property type="entry name" value="BACTERIAL HEMOLYSIN-LIKE PROTEIN"/>
    <property type="match status" value="1"/>
</dbReference>
<dbReference type="GO" id="GO:0008168">
    <property type="term" value="F:methyltransferase activity"/>
    <property type="evidence" value="ECO:0007669"/>
    <property type="project" value="InterPro"/>
</dbReference>
<dbReference type="PROSITE" id="PS50889">
    <property type="entry name" value="S4"/>
    <property type="match status" value="1"/>
</dbReference>
<evidence type="ECO:0000256" key="2">
    <source>
        <dbReference type="ARBA" id="ARBA00029460"/>
    </source>
</evidence>
<evidence type="ECO:0000256" key="3">
    <source>
        <dbReference type="PROSITE-ProRule" id="PRU00182"/>
    </source>
</evidence>
<proteinExistence type="inferred from homology"/>
<dbReference type="InterPro" id="IPR002942">
    <property type="entry name" value="S4_RNA-bd"/>
</dbReference>
<dbReference type="CDD" id="cd02440">
    <property type="entry name" value="AdoMet_MTases"/>
    <property type="match status" value="1"/>
</dbReference>